<reference evidence="2" key="1">
    <citation type="submission" date="2022-11" db="UniProtKB">
        <authorList>
            <consortium name="WormBaseParasite"/>
        </authorList>
    </citation>
    <scope>IDENTIFICATION</scope>
</reference>
<organism evidence="1 2">
    <name type="scientific">Panagrolaimus sp. JU765</name>
    <dbReference type="NCBI Taxonomy" id="591449"/>
    <lineage>
        <taxon>Eukaryota</taxon>
        <taxon>Metazoa</taxon>
        <taxon>Ecdysozoa</taxon>
        <taxon>Nematoda</taxon>
        <taxon>Chromadorea</taxon>
        <taxon>Rhabditida</taxon>
        <taxon>Tylenchina</taxon>
        <taxon>Panagrolaimomorpha</taxon>
        <taxon>Panagrolaimoidea</taxon>
        <taxon>Panagrolaimidae</taxon>
        <taxon>Panagrolaimus</taxon>
    </lineage>
</organism>
<proteinExistence type="predicted"/>
<evidence type="ECO:0000313" key="1">
    <source>
        <dbReference type="Proteomes" id="UP000887576"/>
    </source>
</evidence>
<accession>A0AC34Q212</accession>
<dbReference type="WBParaSite" id="JU765_v2.g12156.t1">
    <property type="protein sequence ID" value="JU765_v2.g12156.t1"/>
    <property type="gene ID" value="JU765_v2.g12156"/>
</dbReference>
<name>A0AC34Q212_9BILA</name>
<protein>
    <submittedName>
        <fullName evidence="2">Protein Wnt</fullName>
    </submittedName>
</protein>
<evidence type="ECO:0000313" key="2">
    <source>
        <dbReference type="WBParaSite" id="JU765_v2.g12156.t1"/>
    </source>
</evidence>
<sequence length="339" mass="38306">MFTLTKRQGEICRMNPEAMKAAITGIQNAVSECKAQFADEKWNCTGQNGIGNAPLKIASKESAYVYALMSAGVSHALARACAKGLIPDCGCGDLPNGNYELQRLGELESIQMNGNHLTNPNPPEFIWAGCSDNVKYGNAFGRRFLDSVEKENVDERSLMNLHNNRVGRKLLTQTVRKQCKCHGVSGSCLTKTCWKTVPSFDDFAKTLKNKYQQAKQVTVKPQSKDLMVRIDEYETVNAPRAERFLENKAVEPRMRRATKNDLVFFEESPDYCVPDSNREILGSKGRECRDRAHCEKLCCNRGWDTRRESKEVPCNCKFIWCCEVKCDTCISVVDRHFCR</sequence>
<dbReference type="Proteomes" id="UP000887576">
    <property type="component" value="Unplaced"/>
</dbReference>